<reference evidence="1" key="2">
    <citation type="submission" date="2020-11" db="EMBL/GenBank/DDBJ databases">
        <authorList>
            <person name="McCartney M.A."/>
            <person name="Auch B."/>
            <person name="Kono T."/>
            <person name="Mallez S."/>
            <person name="Becker A."/>
            <person name="Gohl D.M."/>
            <person name="Silverstein K.A.T."/>
            <person name="Koren S."/>
            <person name="Bechman K.B."/>
            <person name="Herman A."/>
            <person name="Abrahante J.E."/>
            <person name="Garbe J."/>
        </authorList>
    </citation>
    <scope>NUCLEOTIDE SEQUENCE</scope>
    <source>
        <strain evidence="1">Duluth1</strain>
        <tissue evidence="1">Whole animal</tissue>
    </source>
</reference>
<name>A0A9D4E645_DREPO</name>
<organism evidence="1 2">
    <name type="scientific">Dreissena polymorpha</name>
    <name type="common">Zebra mussel</name>
    <name type="synonym">Mytilus polymorpha</name>
    <dbReference type="NCBI Taxonomy" id="45954"/>
    <lineage>
        <taxon>Eukaryota</taxon>
        <taxon>Metazoa</taxon>
        <taxon>Spiralia</taxon>
        <taxon>Lophotrochozoa</taxon>
        <taxon>Mollusca</taxon>
        <taxon>Bivalvia</taxon>
        <taxon>Autobranchia</taxon>
        <taxon>Heteroconchia</taxon>
        <taxon>Euheterodonta</taxon>
        <taxon>Imparidentia</taxon>
        <taxon>Neoheterodontei</taxon>
        <taxon>Myida</taxon>
        <taxon>Dreissenoidea</taxon>
        <taxon>Dreissenidae</taxon>
        <taxon>Dreissena</taxon>
    </lineage>
</organism>
<evidence type="ECO:0000313" key="2">
    <source>
        <dbReference type="Proteomes" id="UP000828390"/>
    </source>
</evidence>
<dbReference type="Proteomes" id="UP000828390">
    <property type="component" value="Unassembled WGS sequence"/>
</dbReference>
<evidence type="ECO:0000313" key="1">
    <source>
        <dbReference type="EMBL" id="KAH3772991.1"/>
    </source>
</evidence>
<sequence length="90" mass="10072">MGVLQIRFINMMDNPIYPGLLDGDDTHAAKNIKQRPSNCVMSLAAENNSIYQQHGNNIMNGSRSNHVQDITGSFVSLQCKPIIFNSLFLY</sequence>
<dbReference type="AlphaFoldDB" id="A0A9D4E645"/>
<proteinExistence type="predicted"/>
<dbReference type="EMBL" id="JAIWYP010000009">
    <property type="protein sequence ID" value="KAH3772991.1"/>
    <property type="molecule type" value="Genomic_DNA"/>
</dbReference>
<comment type="caution">
    <text evidence="1">The sequence shown here is derived from an EMBL/GenBank/DDBJ whole genome shotgun (WGS) entry which is preliminary data.</text>
</comment>
<protein>
    <submittedName>
        <fullName evidence="1">Uncharacterized protein</fullName>
    </submittedName>
</protein>
<gene>
    <name evidence="1" type="ORF">DPMN_174339</name>
</gene>
<keyword evidence="2" id="KW-1185">Reference proteome</keyword>
<reference evidence="1" key="1">
    <citation type="journal article" date="2019" name="bioRxiv">
        <title>The Genome of the Zebra Mussel, Dreissena polymorpha: A Resource for Invasive Species Research.</title>
        <authorList>
            <person name="McCartney M.A."/>
            <person name="Auch B."/>
            <person name="Kono T."/>
            <person name="Mallez S."/>
            <person name="Zhang Y."/>
            <person name="Obille A."/>
            <person name="Becker A."/>
            <person name="Abrahante J.E."/>
            <person name="Garbe J."/>
            <person name="Badalamenti J.P."/>
            <person name="Herman A."/>
            <person name="Mangelson H."/>
            <person name="Liachko I."/>
            <person name="Sullivan S."/>
            <person name="Sone E.D."/>
            <person name="Koren S."/>
            <person name="Silverstein K.A.T."/>
            <person name="Beckman K.B."/>
            <person name="Gohl D.M."/>
        </authorList>
    </citation>
    <scope>NUCLEOTIDE SEQUENCE</scope>
    <source>
        <strain evidence="1">Duluth1</strain>
        <tissue evidence="1">Whole animal</tissue>
    </source>
</reference>
<accession>A0A9D4E645</accession>